<feature type="disulfide bond" evidence="9">
    <location>
        <begin position="1058"/>
        <end position="1070"/>
    </location>
</feature>
<feature type="domain" description="Laminin EGF-like" evidence="11">
    <location>
        <begin position="1058"/>
        <end position="1105"/>
    </location>
</feature>
<feature type="domain" description="Laminin EGF-like" evidence="11">
    <location>
        <begin position="947"/>
        <end position="1001"/>
    </location>
</feature>
<feature type="domain" description="Laminin IV type A" evidence="12">
    <location>
        <begin position="641"/>
        <end position="813"/>
    </location>
</feature>
<evidence type="ECO:0000256" key="9">
    <source>
        <dbReference type="PROSITE-ProRule" id="PRU00460"/>
    </source>
</evidence>
<dbReference type="InterPro" id="IPR050440">
    <property type="entry name" value="Laminin/Netrin_ECM"/>
</dbReference>
<feature type="domain" description="Laminin EGF-like" evidence="11">
    <location>
        <begin position="848"/>
        <end position="896"/>
    </location>
</feature>
<dbReference type="FunFam" id="2.10.25.10:FF:000090">
    <property type="entry name" value="laminin subunit alpha"/>
    <property type="match status" value="1"/>
</dbReference>
<feature type="disulfide bond" evidence="9">
    <location>
        <begin position="515"/>
        <end position="527"/>
    </location>
</feature>
<feature type="disulfide bond" evidence="9">
    <location>
        <begin position="424"/>
        <end position="433"/>
    </location>
</feature>
<feature type="coiled-coil region" evidence="10">
    <location>
        <begin position="1416"/>
        <end position="1579"/>
    </location>
</feature>
<feature type="disulfide bond" evidence="9">
    <location>
        <begin position="866"/>
        <end position="875"/>
    </location>
</feature>
<dbReference type="InterPro" id="IPR000742">
    <property type="entry name" value="EGF"/>
</dbReference>
<evidence type="ECO:0000256" key="8">
    <source>
        <dbReference type="ARBA" id="ARBA00065619"/>
    </source>
</evidence>
<dbReference type="Pfam" id="PF00055">
    <property type="entry name" value="Laminin_N"/>
    <property type="match status" value="1"/>
</dbReference>
<evidence type="ECO:0000256" key="2">
    <source>
        <dbReference type="ARBA" id="ARBA00022525"/>
    </source>
</evidence>
<dbReference type="SMART" id="SM00181">
    <property type="entry name" value="EGF"/>
    <property type="match status" value="6"/>
</dbReference>
<feature type="disulfide bond" evidence="9">
    <location>
        <begin position="1060"/>
        <end position="1077"/>
    </location>
</feature>
<comment type="subcellular location">
    <subcellularLocation>
        <location evidence="1">Secreted</location>
    </subcellularLocation>
</comment>
<proteinExistence type="predicted"/>
<evidence type="ECO:0000256" key="4">
    <source>
        <dbReference type="ARBA" id="ARBA00022737"/>
    </source>
</evidence>
<feature type="coiled-coil region" evidence="10">
    <location>
        <begin position="1304"/>
        <end position="1380"/>
    </location>
</feature>
<dbReference type="WBParaSite" id="ALUE_0000548201-mRNA-1">
    <property type="protein sequence ID" value="ALUE_0000548201-mRNA-1"/>
    <property type="gene ID" value="ALUE_0000548201"/>
</dbReference>
<dbReference type="Gene3D" id="2.10.25.10">
    <property type="entry name" value="Laminin"/>
    <property type="match status" value="9"/>
</dbReference>
<dbReference type="FunFam" id="2.10.25.10:FF:000074">
    <property type="entry name" value="Laminin subunit alpha"/>
    <property type="match status" value="1"/>
</dbReference>
<feature type="disulfide bond" evidence="9">
    <location>
        <begin position="971"/>
        <end position="980"/>
    </location>
</feature>
<dbReference type="SMART" id="SM00136">
    <property type="entry name" value="LamNT"/>
    <property type="match status" value="1"/>
</dbReference>
<keyword evidence="6" id="KW-0325">Glycoprotein</keyword>
<dbReference type="InterPro" id="IPR008211">
    <property type="entry name" value="Laminin_N"/>
</dbReference>
<feature type="domain" description="Laminin EGF-like" evidence="11">
    <location>
        <begin position="562"/>
        <end position="614"/>
    </location>
</feature>
<dbReference type="GO" id="GO:0009887">
    <property type="term" value="P:animal organ morphogenesis"/>
    <property type="evidence" value="ECO:0007669"/>
    <property type="project" value="TreeGrafter"/>
</dbReference>
<feature type="disulfide bond" evidence="9">
    <location>
        <begin position="1079"/>
        <end position="1088"/>
    </location>
</feature>
<organism evidence="14 15">
    <name type="scientific">Ascaris lumbricoides</name>
    <name type="common">Giant roundworm</name>
    <dbReference type="NCBI Taxonomy" id="6252"/>
    <lineage>
        <taxon>Eukaryota</taxon>
        <taxon>Metazoa</taxon>
        <taxon>Ecdysozoa</taxon>
        <taxon>Nematoda</taxon>
        <taxon>Chromadorea</taxon>
        <taxon>Rhabditida</taxon>
        <taxon>Spirurina</taxon>
        <taxon>Ascaridomorpha</taxon>
        <taxon>Ascaridoidea</taxon>
        <taxon>Ascarididae</taxon>
        <taxon>Ascaris</taxon>
    </lineage>
</organism>
<feature type="domain" description="Laminin EGF-like" evidence="11">
    <location>
        <begin position="400"/>
        <end position="458"/>
    </location>
</feature>
<dbReference type="Proteomes" id="UP000036681">
    <property type="component" value="Unplaced"/>
</dbReference>
<keyword evidence="14" id="KW-1185">Reference proteome</keyword>
<protein>
    <submittedName>
        <fullName evidence="15">Laminin-like protein lam-2</fullName>
    </submittedName>
</protein>
<evidence type="ECO:0000256" key="7">
    <source>
        <dbReference type="ARBA" id="ARBA00023292"/>
    </source>
</evidence>
<dbReference type="Pfam" id="PF00052">
    <property type="entry name" value="Laminin_B"/>
    <property type="match status" value="1"/>
</dbReference>
<dbReference type="SMART" id="SM00180">
    <property type="entry name" value="EGF_Lam"/>
    <property type="match status" value="11"/>
</dbReference>
<dbReference type="PANTHER" id="PTHR10574">
    <property type="entry name" value="NETRIN/LAMININ-RELATED"/>
    <property type="match status" value="1"/>
</dbReference>
<dbReference type="InterPro" id="IPR056863">
    <property type="entry name" value="LMN_ATRN_NET-like_EGF"/>
</dbReference>
<dbReference type="FunFam" id="2.10.25.10:FF:000067">
    <property type="entry name" value="Laminin subunit gamma 1"/>
    <property type="match status" value="1"/>
</dbReference>
<evidence type="ECO:0000256" key="6">
    <source>
        <dbReference type="ARBA" id="ARBA00023180"/>
    </source>
</evidence>
<dbReference type="FunFam" id="2.10.25.10:FF:000758">
    <property type="entry name" value="Laminin subunit gamma 1"/>
    <property type="match status" value="1"/>
</dbReference>
<dbReference type="SUPFAM" id="SSF57196">
    <property type="entry name" value="EGF/Laminin"/>
    <property type="match status" value="9"/>
</dbReference>
<name>A0A9J2P6N0_ASCLU</name>
<dbReference type="GO" id="GO:0048468">
    <property type="term" value="P:cell development"/>
    <property type="evidence" value="ECO:0007669"/>
    <property type="project" value="UniProtKB-ARBA"/>
</dbReference>
<feature type="domain" description="Laminin EGF-like" evidence="11">
    <location>
        <begin position="1106"/>
        <end position="1152"/>
    </location>
</feature>
<dbReference type="PANTHER" id="PTHR10574:SF435">
    <property type="entry name" value="LAMININ SUBUNIT GAMMA-1"/>
    <property type="match status" value="1"/>
</dbReference>
<dbReference type="PRINTS" id="PR00011">
    <property type="entry name" value="EGFLAMININ"/>
</dbReference>
<keyword evidence="4" id="KW-0677">Repeat</keyword>
<dbReference type="GO" id="GO:0005576">
    <property type="term" value="C:extracellular region"/>
    <property type="evidence" value="ECO:0007669"/>
    <property type="project" value="UniProtKB-SubCell"/>
</dbReference>
<dbReference type="GO" id="GO:0040017">
    <property type="term" value="P:positive regulation of locomotion"/>
    <property type="evidence" value="ECO:0007669"/>
    <property type="project" value="UniProtKB-ARBA"/>
</dbReference>
<dbReference type="CDD" id="cd00055">
    <property type="entry name" value="EGF_Lam"/>
    <property type="match status" value="10"/>
</dbReference>
<dbReference type="FunFam" id="2.10.25.10:FF:000166">
    <property type="entry name" value="laminin subunit gamma-1"/>
    <property type="match status" value="1"/>
</dbReference>
<feature type="disulfide bond" evidence="9">
    <location>
        <begin position="1030"/>
        <end position="1039"/>
    </location>
</feature>
<reference evidence="15" key="1">
    <citation type="submission" date="2023-03" db="UniProtKB">
        <authorList>
            <consortium name="WormBaseParasite"/>
        </authorList>
    </citation>
    <scope>IDENTIFICATION</scope>
</reference>
<dbReference type="InterPro" id="IPR002049">
    <property type="entry name" value="LE_dom"/>
</dbReference>
<dbReference type="PROSITE" id="PS51115">
    <property type="entry name" value="LAMININ_IVA"/>
    <property type="match status" value="1"/>
</dbReference>
<keyword evidence="7 9" id="KW-0424">Laminin EGF-like domain</keyword>
<dbReference type="FunFam" id="2.60.120.260:FF:000018">
    <property type="entry name" value="Laminin subunit gamma 1"/>
    <property type="match status" value="1"/>
</dbReference>
<dbReference type="Pfam" id="PF24973">
    <property type="entry name" value="EGF_LMN_ATRN"/>
    <property type="match status" value="1"/>
</dbReference>
<keyword evidence="5 9" id="KW-1015">Disulfide bond</keyword>
<evidence type="ECO:0000259" key="13">
    <source>
        <dbReference type="PROSITE" id="PS51117"/>
    </source>
</evidence>
<feature type="domain" description="Laminin EGF-like" evidence="11">
    <location>
        <begin position="1002"/>
        <end position="1057"/>
    </location>
</feature>
<evidence type="ECO:0000313" key="15">
    <source>
        <dbReference type="WBParaSite" id="ALUE_0000548201-mRNA-1"/>
    </source>
</evidence>
<keyword evidence="3" id="KW-0732">Signal</keyword>
<dbReference type="FunFam" id="2.10.25.10:FF:000051">
    <property type="entry name" value="Laminin subunit alpha 4"/>
    <property type="match status" value="1"/>
</dbReference>
<sequence length="1745" mass="192902">CGWYGEGRVLIVSRRRCIKSIFSAGVSAEGNFEFPKDCLEPSLFLDAALYRQSSFATPRLPSAPTRQTPPRLCHSRTERPLIIKTAVLLTSVLKIYLFYRFPNHPCRTKCSSPFCQLLFSIVAFLSICRHTSGQPAEQTPSVDPNHYIPGNNPCYDDMGLPQRCVPDFINAAFNLQVEVTNTCGVDGPTSFCVQSGHSGIRKVCDICDSRVPAYAHPPAYLTDFNNANNETWWQSETMNEGMQYPNSVNLTLRLGKTFDITYVRLKFISPRPESFAIYKKTHSDDDWIPWQYYSGSCRSTYGLPDKAPILPGNEAVAQCTREFSDISPLTGGNIAFSTLEGRPSSHNFEESEVLQDWVTASEIKIVLNRMNSFGDEVFRDPKVLRSYYYAISDFAVGGRCKCNGHASECVKSTGDGEDRLVCRCEHNTMGADCDQCLPFYNDRPWRAGTANEANECIACNCSRLSNRCYYDHELFERTGSGGHCVDCAGNTQGAHCEECAPNNWRRPGEHYCVPCRCNEVGSLSMQCDESGQCPCKPGVDGQFCDRCKNGFYEFSKTGCKDCQCEVAGSFNNEPRCNSQSGDCACKLNVEGRQCNKCKPGYFDLSPDNRFGCTPCFCYGHSSICTTADGYYAMNVSSDFISGKEKWTAISHRGPQDTQWAEIDKAVAVSDVDGTPVYFIAPQQFTGDQRSSYNQDLWFTLRVQQGQVQPSARDVVIVGDNGQELSTPIFAQDNPTPNSSDQQYRFRIHANPIFQWSPRLNELDFIGVLSNVSAIKIRGTYSAGDVGFLSNVHLGTASLAVSGENPREAKWVESCSCLEGFVGQFCESCAPGYRRELKYGGPFNRCVKCNCHGHSDSCDAESGACICQHNTGGDTCERCARGYYGNALQETDQDCSPCPCPENGPCILHTDGDVICTDCPLGYTGRRCDVCADGYFGDPQAGKACEECECSGNIDPNSIGNCDSSSGECKKCIYNTMGFNCEKCRPGYWGDALLEPKGDCKACRCFAPGTKRPSIDYTILECRQSDGQCDCQPHVIGPQCDQCEPGYFNLTSGTGCQECNCDALGSVNSTCDVQTGQCRCKPGVSGRRCDQCAPRHYGFSAEGCMPCDCEVIGSESPQCDVKTGQCLCRDHIEGRRCDKCVENRFNLQAGCLPCDECYTLIQRRVKAFRKDVGALEATLREIIENPAPVNDSAFDDKVKEIGKEVEDLVDLVSKKLAGDDSQLVGQVNKLKNDLKESMQLVMTIDETIAKANRKADETNEVLRRWNHIKERARSDIENALQYLETEGRTQWELAKEASAKYGEQSQQLSEIAQEARKLADKHENRSREIEMLAEKTKNASRQALIEAKDAIFGGDATSKEIANMQNRLKDTGNLLNQTRQLAAEQLIEADKAYKAAAESLTTVEGLKLPNVDPQLLKQEAKRVAEDAKMAGANAKEQAAANKELIDEAQRVIANAGYELQRAKDQQKISDELLADTDVARAAAREAVQLAENTLKEANQTLNTLNDFQALVDGSKEEAVEELGKLKEIEERIALAEDTTREAENAIGNAKNDVEAAEQIAVQAEEEAKAISEKAHELRNQTAGTLKNAESMKTDANQLTNDITETAATLGDYKRQAGTDKARASDAVTKAALAENAAKNANKTVSEASDKIRRIIDQLNSLDEVNSEELDELEKQVEEAEKILENADLEKQVEALKQQKMEQDRKISQFKNDIDALQLEVRNLEEIRNSLPDKCFNVINLEQEGQK</sequence>
<feature type="disulfide bond" evidence="9">
    <location>
        <begin position="1108"/>
        <end position="1125"/>
    </location>
</feature>
<dbReference type="Gene3D" id="2.60.120.260">
    <property type="entry name" value="Galactose-binding domain-like"/>
    <property type="match status" value="1"/>
</dbReference>
<evidence type="ECO:0000259" key="11">
    <source>
        <dbReference type="PROSITE" id="PS50027"/>
    </source>
</evidence>
<evidence type="ECO:0000256" key="5">
    <source>
        <dbReference type="ARBA" id="ARBA00023157"/>
    </source>
</evidence>
<feature type="disulfide bond" evidence="9">
    <location>
        <begin position="1127"/>
        <end position="1136"/>
    </location>
</feature>
<comment type="subunit">
    <text evidence="8">Laminin is a complex glycoprotein, consisting of three different polypeptide chains (alpha, beta, gamma), which are bound to each other by disulfide bonds into a cross-shaped molecule comprising one long and three short arms with globules at each end.</text>
</comment>
<dbReference type="Pfam" id="PF00053">
    <property type="entry name" value="EGF_laminin"/>
    <property type="match status" value="10"/>
</dbReference>
<feature type="disulfide bond" evidence="9">
    <location>
        <begin position="535"/>
        <end position="544"/>
    </location>
</feature>
<dbReference type="GO" id="GO:0009888">
    <property type="term" value="P:tissue development"/>
    <property type="evidence" value="ECO:0007669"/>
    <property type="project" value="TreeGrafter"/>
</dbReference>
<dbReference type="InterPro" id="IPR000034">
    <property type="entry name" value="Laminin_IV"/>
</dbReference>
<feature type="domain" description="Laminin N-terminal" evidence="13">
    <location>
        <begin position="160"/>
        <end position="399"/>
    </location>
</feature>
<feature type="domain" description="Laminin EGF-like" evidence="11">
    <location>
        <begin position="515"/>
        <end position="561"/>
    </location>
</feature>
<dbReference type="FunFam" id="2.10.25.10:FF:000011">
    <property type="entry name" value="Cadherin EGF LAG seven-pass G-type receptor"/>
    <property type="match status" value="1"/>
</dbReference>
<evidence type="ECO:0000256" key="3">
    <source>
        <dbReference type="ARBA" id="ARBA00022729"/>
    </source>
</evidence>
<comment type="caution">
    <text evidence="9">Lacks conserved residue(s) required for the propagation of feature annotation.</text>
</comment>
<keyword evidence="10" id="KW-0175">Coiled coil</keyword>
<dbReference type="PROSITE" id="PS50027">
    <property type="entry name" value="EGF_LAM_2"/>
    <property type="match status" value="8"/>
</dbReference>
<evidence type="ECO:0000313" key="14">
    <source>
        <dbReference type="Proteomes" id="UP000036681"/>
    </source>
</evidence>
<dbReference type="PROSITE" id="PS01248">
    <property type="entry name" value="EGF_LAM_1"/>
    <property type="match status" value="5"/>
</dbReference>
<dbReference type="SMART" id="SM00281">
    <property type="entry name" value="LamB"/>
    <property type="match status" value="1"/>
</dbReference>
<dbReference type="FunFam" id="2.10.25.10:FF:000105">
    <property type="entry name" value="laminin subunit gamma-1"/>
    <property type="match status" value="2"/>
</dbReference>
<evidence type="ECO:0000259" key="12">
    <source>
        <dbReference type="PROSITE" id="PS51115"/>
    </source>
</evidence>
<feature type="coiled-coil region" evidence="10">
    <location>
        <begin position="1629"/>
        <end position="1725"/>
    </location>
</feature>
<feature type="disulfide bond" evidence="9">
    <location>
        <begin position="585"/>
        <end position="594"/>
    </location>
</feature>
<feature type="disulfide bond" evidence="9">
    <location>
        <begin position="1106"/>
        <end position="1118"/>
    </location>
</feature>
<evidence type="ECO:0000256" key="10">
    <source>
        <dbReference type="SAM" id="Coils"/>
    </source>
</evidence>
<accession>A0A9J2P6N0</accession>
<keyword evidence="2" id="KW-0964">Secreted</keyword>
<evidence type="ECO:0000256" key="1">
    <source>
        <dbReference type="ARBA" id="ARBA00004613"/>
    </source>
</evidence>
<dbReference type="PROSITE" id="PS51117">
    <property type="entry name" value="LAMININ_NTER"/>
    <property type="match status" value="1"/>
</dbReference>